<dbReference type="KEGG" id="stab:STABA_v1c08290"/>
<keyword evidence="1" id="KW-0472">Membrane</keyword>
<accession>A0A6I6CDY6</accession>
<feature type="transmembrane region" description="Helical" evidence="1">
    <location>
        <begin position="16"/>
        <end position="37"/>
    </location>
</feature>
<protein>
    <recommendedName>
        <fullName evidence="4">Transmembrane protein</fullName>
    </recommendedName>
</protein>
<dbReference type="EMBL" id="CP046276">
    <property type="protein sequence ID" value="QGS52184.1"/>
    <property type="molecule type" value="Genomic_DNA"/>
</dbReference>
<proteinExistence type="predicted"/>
<gene>
    <name evidence="2" type="ORF">STABA_v1c08290</name>
</gene>
<evidence type="ECO:0000256" key="1">
    <source>
        <dbReference type="SAM" id="Phobius"/>
    </source>
</evidence>
<dbReference type="Proteomes" id="UP000424468">
    <property type="component" value="Chromosome"/>
</dbReference>
<keyword evidence="3" id="KW-1185">Reference proteome</keyword>
<dbReference type="RefSeq" id="WP_156006885.1">
    <property type="nucleotide sequence ID" value="NZ_CP046276.1"/>
</dbReference>
<reference evidence="2 3" key="1">
    <citation type="submission" date="2019-11" db="EMBL/GenBank/DDBJ databases">
        <title>Complete genome sequence of Spiroplasma tabanidicola TAUS-1 (DSM 22603).</title>
        <authorList>
            <person name="Huang C.-T."/>
            <person name="Lin Y.-C."/>
            <person name="Kuo C.-H."/>
        </authorList>
    </citation>
    <scope>NUCLEOTIDE SEQUENCE [LARGE SCALE GENOMIC DNA]</scope>
    <source>
        <strain evidence="2 3">TAUS-1</strain>
    </source>
</reference>
<evidence type="ECO:0000313" key="3">
    <source>
        <dbReference type="Proteomes" id="UP000424468"/>
    </source>
</evidence>
<keyword evidence="1" id="KW-1133">Transmembrane helix</keyword>
<evidence type="ECO:0008006" key="4">
    <source>
        <dbReference type="Google" id="ProtNLM"/>
    </source>
</evidence>
<dbReference type="OrthoDB" id="389485at2"/>
<organism evidence="2 3">
    <name type="scientific">Spiroplasma tabanidicola</name>
    <dbReference type="NCBI Taxonomy" id="324079"/>
    <lineage>
        <taxon>Bacteria</taxon>
        <taxon>Bacillati</taxon>
        <taxon>Mycoplasmatota</taxon>
        <taxon>Mollicutes</taxon>
        <taxon>Entomoplasmatales</taxon>
        <taxon>Spiroplasmataceae</taxon>
        <taxon>Spiroplasma</taxon>
    </lineage>
</organism>
<keyword evidence="1" id="KW-0812">Transmembrane</keyword>
<name>A0A6I6CDY6_9MOLU</name>
<dbReference type="AlphaFoldDB" id="A0A6I6CDY6"/>
<sequence>MIILADNVRFIDAYNAAIATISTITVIFATLIIPILVKKSSNRKIKMDAAQEAIDSAFDKYHSDQSKINDFDWYFAEICAVQKKYDVTSIRCLNCSKVSSCDKYNEWFKTRLRNVPEVNNFSFKSGKLNFKIQLSVLLCYNCVNDKKVKPFIDKESVKK</sequence>
<evidence type="ECO:0000313" key="2">
    <source>
        <dbReference type="EMBL" id="QGS52184.1"/>
    </source>
</evidence>